<reference evidence="11" key="1">
    <citation type="submission" date="2021-11" db="EMBL/GenBank/DDBJ databases">
        <title>Phage-based biocontrol of nitrification in agricultural soil.</title>
        <authorList>
            <person name="Muniesa M."/>
            <person name="Quiros P."/>
            <person name="Salaet I."/>
        </authorList>
    </citation>
    <scope>NUCLEOTIDE SEQUENCE</scope>
</reference>
<dbReference type="Proteomes" id="UP001061889">
    <property type="component" value="Segment"/>
</dbReference>
<evidence type="ECO:0000256" key="6">
    <source>
        <dbReference type="ARBA" id="ARBA00022844"/>
    </source>
</evidence>
<dbReference type="GO" id="GO:0099002">
    <property type="term" value="P:symbiont genome ejection through host cell envelope, short tail mechanism"/>
    <property type="evidence" value="ECO:0007669"/>
    <property type="project" value="UniProtKB-KW"/>
</dbReference>
<keyword evidence="12" id="KW-1185">Reference proteome</keyword>
<proteinExistence type="predicted"/>
<dbReference type="EMBL" id="OL634959">
    <property type="protein sequence ID" value="UMO77777.1"/>
    <property type="molecule type" value="Genomic_DNA"/>
</dbReference>
<keyword evidence="6" id="KW-0946">Virion</keyword>
<dbReference type="InterPro" id="IPR020991">
    <property type="entry name" value="Connector_podovirus"/>
</dbReference>
<comment type="function">
    <text evidence="1">Forms the portal vertex of the capsid. This portal plays critical roles in head assembly, genome packaging, neck/tail attachment, and genome ejection. The portal protein multimerizes as a single ring-shaped homododecamer arranged around a central channel.</text>
</comment>
<organism evidence="11 12">
    <name type="scientific">Bacteriophage Phi NF-1</name>
    <dbReference type="NCBI Taxonomy" id="2900273"/>
    <lineage>
        <taxon>Viruses</taxon>
        <taxon>Duplodnaviria</taxon>
        <taxon>Heunggongvirae</taxon>
        <taxon>Uroviricota</taxon>
        <taxon>Caudoviricetes</taxon>
        <taxon>Autographivirales</taxon>
        <taxon>Autoscriptoviridae</taxon>
        <taxon>Catalonvirus</taxon>
        <taxon>Catalonvirus NF1</taxon>
    </lineage>
</organism>
<evidence type="ECO:0000256" key="7">
    <source>
        <dbReference type="ARBA" id="ARBA00022950"/>
    </source>
</evidence>
<evidence type="ECO:0000256" key="5">
    <source>
        <dbReference type="ARBA" id="ARBA00022612"/>
    </source>
</evidence>
<keyword evidence="9" id="KW-0231">Viral genome packaging</keyword>
<keyword evidence="5" id="KW-1188">Viral release from host cell</keyword>
<evidence type="ECO:0000256" key="4">
    <source>
        <dbReference type="ARBA" id="ARBA00022595"/>
    </source>
</evidence>
<evidence type="ECO:0000256" key="2">
    <source>
        <dbReference type="ARBA" id="ARBA00004328"/>
    </source>
</evidence>
<protein>
    <submittedName>
        <fullName evidence="11">Head tail connector</fullName>
    </submittedName>
</protein>
<keyword evidence="3" id="KW-1244">Viral short tail ejection system</keyword>
<sequence length="513" mass="55665">MATNKGLFEKYRDTYVLDRATQYATWTLPALMADLQQTSNGTRTVLQTDFQEIGALLTNNLSSKLARILFPTQYSFFKADASGELAEVMREQAGDESNFRATFSKLEREANKNLFMNSGYSSLILMLKHLIVTGNAVIYRDSKRKTITVYGLQSFSIKRDGRGDVVDCIIREYTLVSSLPESIIKELKKKDLGRFNDPNSVVEVYTRIRREYVKDEPTMAVTTEVGDISVGEEGRYPVELCPYIFPTWSLIHGESYGRGLVGDFAGGFAKLSELSRSGALYSVETLRVINLVGPASGTDVDAIANAESGQWVRGDPKEISAYESGQANKLQIVGAQINELIQRLSVAFMYTGGGAIRESERTTATEVAMLAQEAELTLGGVYSALSASTQVPLAYLLMLEVSADALPGIISGELLPDVTVGIPALGRSGDVQNLLLAAQEIAGIAPIVQLDRRLNPAKIVDVILSGRSVDPASIMYTPEEQRANDEAAAAAQQAQAQLQQADVLANTTALTGG</sequence>
<evidence type="ECO:0000256" key="3">
    <source>
        <dbReference type="ARBA" id="ARBA00022470"/>
    </source>
</evidence>
<keyword evidence="8" id="KW-1171">Viral genome ejection through host cell envelope</keyword>
<comment type="subcellular location">
    <subcellularLocation>
        <location evidence="2">Virion</location>
    </subcellularLocation>
</comment>
<dbReference type="GO" id="GO:0044423">
    <property type="term" value="C:virion component"/>
    <property type="evidence" value="ECO:0007669"/>
    <property type="project" value="UniProtKB-KW"/>
</dbReference>
<evidence type="ECO:0000256" key="10">
    <source>
        <dbReference type="ARBA" id="ARBA00023296"/>
    </source>
</evidence>
<keyword evidence="10" id="KW-1160">Virus entry into host cell</keyword>
<dbReference type="Pfam" id="PF12236">
    <property type="entry name" value="Head-tail_con"/>
    <property type="match status" value="1"/>
</dbReference>
<evidence type="ECO:0000256" key="9">
    <source>
        <dbReference type="ARBA" id="ARBA00023219"/>
    </source>
</evidence>
<accession>A0A976QWY9</accession>
<name>A0A976QWY9_9CAUD</name>
<evidence type="ECO:0000313" key="11">
    <source>
        <dbReference type="EMBL" id="UMO77777.1"/>
    </source>
</evidence>
<evidence type="ECO:0000256" key="1">
    <source>
        <dbReference type="ARBA" id="ARBA00003421"/>
    </source>
</evidence>
<evidence type="ECO:0000256" key="8">
    <source>
        <dbReference type="ARBA" id="ARBA00023009"/>
    </source>
</evidence>
<keyword evidence="7" id="KW-0118">Viral capsid assembly</keyword>
<evidence type="ECO:0000313" key="12">
    <source>
        <dbReference type="Proteomes" id="UP001061889"/>
    </source>
</evidence>
<keyword evidence="4" id="KW-1162">Viral penetration into host cytoplasm</keyword>